<keyword evidence="8" id="KW-1185">Reference proteome</keyword>
<protein>
    <recommendedName>
        <fullName evidence="6">Trafficking protein particle complex subunit</fullName>
    </recommendedName>
</protein>
<evidence type="ECO:0000256" key="4">
    <source>
        <dbReference type="ARBA" id="ARBA00023034"/>
    </source>
</evidence>
<dbReference type="Proteomes" id="UP001362899">
    <property type="component" value="Unassembled WGS sequence"/>
</dbReference>
<keyword evidence="4 6" id="KW-0333">Golgi apparatus</keyword>
<keyword evidence="3 6" id="KW-0931">ER-Golgi transport</keyword>
<evidence type="ECO:0000256" key="3">
    <source>
        <dbReference type="ARBA" id="ARBA00022892"/>
    </source>
</evidence>
<comment type="subcellular location">
    <subcellularLocation>
        <location evidence="6">Endoplasmic reticulum</location>
    </subcellularLocation>
    <subcellularLocation>
        <location evidence="6">Golgi apparatus</location>
        <location evidence="6">cis-Golgi network</location>
    </subcellularLocation>
</comment>
<gene>
    <name evidence="7" type="ORF">DASB73_030320</name>
</gene>
<dbReference type="GO" id="GO:0005783">
    <property type="term" value="C:endoplasmic reticulum"/>
    <property type="evidence" value="ECO:0007669"/>
    <property type="project" value="UniProtKB-SubCell"/>
</dbReference>
<evidence type="ECO:0000256" key="1">
    <source>
        <dbReference type="ARBA" id="ARBA00022448"/>
    </source>
</evidence>
<accession>A0AAV5RNJ6</accession>
<dbReference type="PANTHER" id="PTHR23249:SF16">
    <property type="entry name" value="TRAFFICKING PROTEIN PARTICLE COMPLEX SUBUNIT 1"/>
    <property type="match status" value="1"/>
</dbReference>
<name>A0AAV5RNJ6_STABA</name>
<sequence length="139" mass="16127">MIYSLYIFDRHSDCIFRREWHKDSGKKAGINDDMSKLIFGICLSLRNIARNLTDSDSFLTYSTSQYKTHYYETPSNLKLVLFTDLLTVSLVNELRQIYETLYVEYVVKNPLQTTEVKTIDNIMFSMGVDALIQSLPGYA</sequence>
<evidence type="ECO:0000256" key="6">
    <source>
        <dbReference type="RuleBase" id="RU366065"/>
    </source>
</evidence>
<comment type="caution">
    <text evidence="7">The sequence shown here is derived from an EMBL/GenBank/DDBJ whole genome shotgun (WGS) entry which is preliminary data.</text>
</comment>
<dbReference type="Gene3D" id="3.30.450.70">
    <property type="match status" value="1"/>
</dbReference>
<evidence type="ECO:0000313" key="8">
    <source>
        <dbReference type="Proteomes" id="UP001362899"/>
    </source>
</evidence>
<dbReference type="GO" id="GO:0030008">
    <property type="term" value="C:TRAPP complex"/>
    <property type="evidence" value="ECO:0007669"/>
    <property type="project" value="UniProtKB-UniRule"/>
</dbReference>
<dbReference type="AlphaFoldDB" id="A0AAV5RNJ6"/>
<evidence type="ECO:0000313" key="7">
    <source>
        <dbReference type="EMBL" id="GMM52069.1"/>
    </source>
</evidence>
<keyword evidence="1 6" id="KW-0813">Transport</keyword>
<keyword evidence="2 6" id="KW-0256">Endoplasmic reticulum</keyword>
<dbReference type="PANTHER" id="PTHR23249">
    <property type="entry name" value="TRAFFICKING PROTEIN PARTICLE COMPLEX SUBUNIT"/>
    <property type="match status" value="1"/>
</dbReference>
<proteinExistence type="inferred from homology"/>
<dbReference type="InterPro" id="IPR011012">
    <property type="entry name" value="Longin-like_dom_sf"/>
</dbReference>
<comment type="similarity">
    <text evidence="5">Belongs to the TRAPP small subunits family. BET5 subfamily.</text>
</comment>
<dbReference type="GO" id="GO:0006888">
    <property type="term" value="P:endoplasmic reticulum to Golgi vesicle-mediated transport"/>
    <property type="evidence" value="ECO:0007669"/>
    <property type="project" value="UniProtKB-UniRule"/>
</dbReference>
<dbReference type="SUPFAM" id="SSF64356">
    <property type="entry name" value="SNARE-like"/>
    <property type="match status" value="1"/>
</dbReference>
<dbReference type="EMBL" id="BTGC01000008">
    <property type="protein sequence ID" value="GMM52069.1"/>
    <property type="molecule type" value="Genomic_DNA"/>
</dbReference>
<evidence type="ECO:0000256" key="5">
    <source>
        <dbReference type="ARBA" id="ARBA00038167"/>
    </source>
</evidence>
<dbReference type="CDD" id="cd14855">
    <property type="entry name" value="TRAPPC1_MUM2"/>
    <property type="match status" value="1"/>
</dbReference>
<evidence type="ECO:0000256" key="2">
    <source>
        <dbReference type="ARBA" id="ARBA00022824"/>
    </source>
</evidence>
<comment type="subunit">
    <text evidence="6">Part of the multisubunit transport protein particle (TRAPP) complex.</text>
</comment>
<reference evidence="7 8" key="1">
    <citation type="journal article" date="2023" name="Elife">
        <title>Identification of key yeast species and microbe-microbe interactions impacting larval growth of Drosophila in the wild.</title>
        <authorList>
            <person name="Mure A."/>
            <person name="Sugiura Y."/>
            <person name="Maeda R."/>
            <person name="Honda K."/>
            <person name="Sakurai N."/>
            <person name="Takahashi Y."/>
            <person name="Watada M."/>
            <person name="Katoh T."/>
            <person name="Gotoh A."/>
            <person name="Gotoh Y."/>
            <person name="Taniguchi I."/>
            <person name="Nakamura K."/>
            <person name="Hayashi T."/>
            <person name="Katayama T."/>
            <person name="Uemura T."/>
            <person name="Hattori Y."/>
        </authorList>
    </citation>
    <scope>NUCLEOTIDE SEQUENCE [LARGE SCALE GENOMIC DNA]</scope>
    <source>
        <strain evidence="7 8">SB-73</strain>
    </source>
</reference>
<dbReference type="SMART" id="SM01399">
    <property type="entry name" value="Sybindin"/>
    <property type="match status" value="1"/>
</dbReference>
<dbReference type="Pfam" id="PF04099">
    <property type="entry name" value="Sybindin"/>
    <property type="match status" value="1"/>
</dbReference>
<organism evidence="7 8">
    <name type="scientific">Starmerella bacillaris</name>
    <name type="common">Yeast</name>
    <name type="synonym">Candida zemplinina</name>
    <dbReference type="NCBI Taxonomy" id="1247836"/>
    <lineage>
        <taxon>Eukaryota</taxon>
        <taxon>Fungi</taxon>
        <taxon>Dikarya</taxon>
        <taxon>Ascomycota</taxon>
        <taxon>Saccharomycotina</taxon>
        <taxon>Dipodascomycetes</taxon>
        <taxon>Dipodascales</taxon>
        <taxon>Trichomonascaceae</taxon>
        <taxon>Starmerella</taxon>
    </lineage>
</organism>
<dbReference type="InterPro" id="IPR007233">
    <property type="entry name" value="TRAPPC"/>
</dbReference>
<dbReference type="GO" id="GO:0005794">
    <property type="term" value="C:Golgi apparatus"/>
    <property type="evidence" value="ECO:0007669"/>
    <property type="project" value="UniProtKB-SubCell"/>
</dbReference>